<dbReference type="InterPro" id="IPR018094">
    <property type="entry name" value="Thymidylate_kinase"/>
</dbReference>
<evidence type="ECO:0000256" key="3">
    <source>
        <dbReference type="ARBA" id="ARBA00017144"/>
    </source>
</evidence>
<dbReference type="GO" id="GO:0006227">
    <property type="term" value="P:dUDP biosynthetic process"/>
    <property type="evidence" value="ECO:0007669"/>
    <property type="project" value="TreeGrafter"/>
</dbReference>
<comment type="caution">
    <text evidence="13">The sequence shown here is derived from an EMBL/GenBank/DDBJ whole genome shotgun (WGS) entry which is preliminary data.</text>
</comment>
<dbReference type="CDD" id="cd01672">
    <property type="entry name" value="TMPK"/>
    <property type="match status" value="1"/>
</dbReference>
<dbReference type="AlphaFoldDB" id="A0A928ZVD3"/>
<dbReference type="InterPro" id="IPR039430">
    <property type="entry name" value="Thymidylate_kin-like_dom"/>
</dbReference>
<keyword evidence="4 11" id="KW-0808">Transferase</keyword>
<comment type="function">
    <text evidence="10 11">Phosphorylation of dTMP to form dTDP in both de novo and salvage pathways of dTTP synthesis.</text>
</comment>
<dbReference type="Proteomes" id="UP000615026">
    <property type="component" value="Unassembled WGS sequence"/>
</dbReference>
<evidence type="ECO:0000313" key="14">
    <source>
        <dbReference type="Proteomes" id="UP000615026"/>
    </source>
</evidence>
<dbReference type="Gene3D" id="3.40.50.300">
    <property type="entry name" value="P-loop containing nucleotide triphosphate hydrolases"/>
    <property type="match status" value="1"/>
</dbReference>
<evidence type="ECO:0000256" key="8">
    <source>
        <dbReference type="ARBA" id="ARBA00022840"/>
    </source>
</evidence>
<dbReference type="PROSITE" id="PS01331">
    <property type="entry name" value="THYMIDYLATE_KINASE"/>
    <property type="match status" value="1"/>
</dbReference>
<keyword evidence="7 11" id="KW-0418">Kinase</keyword>
<feature type="domain" description="Thymidylate kinase-like" evidence="12">
    <location>
        <begin position="8"/>
        <end position="207"/>
    </location>
</feature>
<comment type="similarity">
    <text evidence="1 11">Belongs to the thymidylate kinase family.</text>
</comment>
<dbReference type="GO" id="GO:0006233">
    <property type="term" value="P:dTDP biosynthetic process"/>
    <property type="evidence" value="ECO:0007669"/>
    <property type="project" value="InterPro"/>
</dbReference>
<evidence type="ECO:0000256" key="11">
    <source>
        <dbReference type="HAMAP-Rule" id="MF_00165"/>
    </source>
</evidence>
<proteinExistence type="inferred from homology"/>
<evidence type="ECO:0000256" key="4">
    <source>
        <dbReference type="ARBA" id="ARBA00022679"/>
    </source>
</evidence>
<keyword evidence="8 11" id="KW-0067">ATP-binding</keyword>
<dbReference type="InterPro" id="IPR018095">
    <property type="entry name" value="Thymidylate_kin_CS"/>
</dbReference>
<accession>A0A928ZVD3</accession>
<dbReference type="GO" id="GO:0004798">
    <property type="term" value="F:dTMP kinase activity"/>
    <property type="evidence" value="ECO:0007669"/>
    <property type="project" value="UniProtKB-UniRule"/>
</dbReference>
<sequence>MRGKLIVFEGIEGSGKTTQIQYLRQWLDQTFVNGKPADYPTGVIVTRQPGGTSIGQKIRQVLLQPATGTEILTSTSELLLYAADRAQHVERILKPALETGHLVLCDRYTASTVAYQGYGRQLDRTLIKTLNTLATGGLASDLTLWLKLDVATGLKRIAGRGQADRIEQASIDFHRRVHEGFAAQAKGQDRFITVDGSLDQERVAEQIQAVVSTYLQQWYDL</sequence>
<evidence type="ECO:0000313" key="13">
    <source>
        <dbReference type="EMBL" id="MBE9068055.1"/>
    </source>
</evidence>
<reference evidence="13" key="1">
    <citation type="submission" date="2020-10" db="EMBL/GenBank/DDBJ databases">
        <authorList>
            <person name="Castelo-Branco R."/>
            <person name="Eusebio N."/>
            <person name="Adriana R."/>
            <person name="Vieira A."/>
            <person name="Brugerolle De Fraissinette N."/>
            <person name="Rezende De Castro R."/>
            <person name="Schneider M.P."/>
            <person name="Vasconcelos V."/>
            <person name="Leao P.N."/>
        </authorList>
    </citation>
    <scope>NUCLEOTIDE SEQUENCE</scope>
    <source>
        <strain evidence="13">LEGE 11479</strain>
    </source>
</reference>
<dbReference type="GO" id="GO:0005829">
    <property type="term" value="C:cytosol"/>
    <property type="evidence" value="ECO:0007669"/>
    <property type="project" value="TreeGrafter"/>
</dbReference>
<dbReference type="NCBIfam" id="TIGR00041">
    <property type="entry name" value="DTMP_kinase"/>
    <property type="match status" value="1"/>
</dbReference>
<protein>
    <recommendedName>
        <fullName evidence="3 11">Thymidylate kinase</fullName>
        <ecNumber evidence="2 11">2.7.4.9</ecNumber>
    </recommendedName>
    <alternativeName>
        <fullName evidence="11">dTMP kinase</fullName>
    </alternativeName>
</protein>
<dbReference type="GO" id="GO:0006235">
    <property type="term" value="P:dTTP biosynthetic process"/>
    <property type="evidence" value="ECO:0007669"/>
    <property type="project" value="UniProtKB-UniRule"/>
</dbReference>
<dbReference type="PANTHER" id="PTHR10344:SF4">
    <property type="entry name" value="UMP-CMP KINASE 2, MITOCHONDRIAL"/>
    <property type="match status" value="1"/>
</dbReference>
<keyword evidence="6 11" id="KW-0547">Nucleotide-binding</keyword>
<evidence type="ECO:0000256" key="1">
    <source>
        <dbReference type="ARBA" id="ARBA00009776"/>
    </source>
</evidence>
<gene>
    <name evidence="11 13" type="primary">tmk</name>
    <name evidence="13" type="ORF">IQ260_15495</name>
</gene>
<dbReference type="PANTHER" id="PTHR10344">
    <property type="entry name" value="THYMIDYLATE KINASE"/>
    <property type="match status" value="1"/>
</dbReference>
<keyword evidence="14" id="KW-1185">Reference proteome</keyword>
<dbReference type="EMBL" id="JADEXP010000138">
    <property type="protein sequence ID" value="MBE9068055.1"/>
    <property type="molecule type" value="Genomic_DNA"/>
</dbReference>
<dbReference type="FunFam" id="3.40.50.300:FF:000225">
    <property type="entry name" value="Thymidylate kinase"/>
    <property type="match status" value="1"/>
</dbReference>
<feature type="binding site" evidence="11">
    <location>
        <begin position="10"/>
        <end position="17"/>
    </location>
    <ligand>
        <name>ATP</name>
        <dbReference type="ChEBI" id="CHEBI:30616"/>
    </ligand>
</feature>
<comment type="catalytic activity">
    <reaction evidence="9 11">
        <text>dTMP + ATP = dTDP + ADP</text>
        <dbReference type="Rhea" id="RHEA:13517"/>
        <dbReference type="ChEBI" id="CHEBI:30616"/>
        <dbReference type="ChEBI" id="CHEBI:58369"/>
        <dbReference type="ChEBI" id="CHEBI:63528"/>
        <dbReference type="ChEBI" id="CHEBI:456216"/>
        <dbReference type="EC" id="2.7.4.9"/>
    </reaction>
</comment>
<dbReference type="GO" id="GO:0005524">
    <property type="term" value="F:ATP binding"/>
    <property type="evidence" value="ECO:0007669"/>
    <property type="project" value="UniProtKB-UniRule"/>
</dbReference>
<dbReference type="EC" id="2.7.4.9" evidence="2 11"/>
<organism evidence="13 14">
    <name type="scientific">Leptolyngbya cf. ectocarpi LEGE 11479</name>
    <dbReference type="NCBI Taxonomy" id="1828722"/>
    <lineage>
        <taxon>Bacteria</taxon>
        <taxon>Bacillati</taxon>
        <taxon>Cyanobacteriota</taxon>
        <taxon>Cyanophyceae</taxon>
        <taxon>Leptolyngbyales</taxon>
        <taxon>Leptolyngbyaceae</taxon>
        <taxon>Leptolyngbya group</taxon>
        <taxon>Leptolyngbya</taxon>
    </lineage>
</organism>
<evidence type="ECO:0000256" key="10">
    <source>
        <dbReference type="ARBA" id="ARBA00057735"/>
    </source>
</evidence>
<evidence type="ECO:0000256" key="7">
    <source>
        <dbReference type="ARBA" id="ARBA00022777"/>
    </source>
</evidence>
<dbReference type="RefSeq" id="WP_193994006.1">
    <property type="nucleotide sequence ID" value="NZ_JADEXP010000138.1"/>
</dbReference>
<name>A0A928ZVD3_LEPEC</name>
<dbReference type="HAMAP" id="MF_00165">
    <property type="entry name" value="Thymidylate_kinase"/>
    <property type="match status" value="1"/>
</dbReference>
<evidence type="ECO:0000256" key="9">
    <source>
        <dbReference type="ARBA" id="ARBA00048743"/>
    </source>
</evidence>
<dbReference type="Pfam" id="PF02223">
    <property type="entry name" value="Thymidylate_kin"/>
    <property type="match status" value="1"/>
</dbReference>
<evidence type="ECO:0000256" key="6">
    <source>
        <dbReference type="ARBA" id="ARBA00022741"/>
    </source>
</evidence>
<evidence type="ECO:0000259" key="12">
    <source>
        <dbReference type="Pfam" id="PF02223"/>
    </source>
</evidence>
<evidence type="ECO:0000256" key="2">
    <source>
        <dbReference type="ARBA" id="ARBA00012980"/>
    </source>
</evidence>
<keyword evidence="5 11" id="KW-0545">Nucleotide biosynthesis</keyword>
<dbReference type="InterPro" id="IPR027417">
    <property type="entry name" value="P-loop_NTPase"/>
</dbReference>
<evidence type="ECO:0000256" key="5">
    <source>
        <dbReference type="ARBA" id="ARBA00022727"/>
    </source>
</evidence>
<dbReference type="SUPFAM" id="SSF52540">
    <property type="entry name" value="P-loop containing nucleoside triphosphate hydrolases"/>
    <property type="match status" value="1"/>
</dbReference>